<protein>
    <submittedName>
        <fullName evidence="1">Uncharacterized protein</fullName>
    </submittedName>
</protein>
<evidence type="ECO:0000313" key="1">
    <source>
        <dbReference type="EMBL" id="CAL1598048.1"/>
    </source>
</evidence>
<dbReference type="AlphaFoldDB" id="A0AAV2L6N9"/>
<dbReference type="Proteomes" id="UP001497482">
    <property type="component" value="Chromosome 22"/>
</dbReference>
<gene>
    <name evidence="1" type="ORF">KC01_LOCUS26495</name>
</gene>
<keyword evidence="2" id="KW-1185">Reference proteome</keyword>
<dbReference type="EMBL" id="OZ035844">
    <property type="protein sequence ID" value="CAL1598048.1"/>
    <property type="molecule type" value="Genomic_DNA"/>
</dbReference>
<evidence type="ECO:0000313" key="2">
    <source>
        <dbReference type="Proteomes" id="UP001497482"/>
    </source>
</evidence>
<organism evidence="1 2">
    <name type="scientific">Knipowitschia caucasica</name>
    <name type="common">Caucasian dwarf goby</name>
    <name type="synonym">Pomatoschistus caucasicus</name>
    <dbReference type="NCBI Taxonomy" id="637954"/>
    <lineage>
        <taxon>Eukaryota</taxon>
        <taxon>Metazoa</taxon>
        <taxon>Chordata</taxon>
        <taxon>Craniata</taxon>
        <taxon>Vertebrata</taxon>
        <taxon>Euteleostomi</taxon>
        <taxon>Actinopterygii</taxon>
        <taxon>Neopterygii</taxon>
        <taxon>Teleostei</taxon>
        <taxon>Neoteleostei</taxon>
        <taxon>Acanthomorphata</taxon>
        <taxon>Gobiaria</taxon>
        <taxon>Gobiiformes</taxon>
        <taxon>Gobioidei</taxon>
        <taxon>Gobiidae</taxon>
        <taxon>Gobiinae</taxon>
        <taxon>Knipowitschia</taxon>
    </lineage>
</organism>
<accession>A0AAV2L6N9</accession>
<name>A0AAV2L6N9_KNICA</name>
<proteinExistence type="predicted"/>
<sequence>MAARRSIGGGGCVSPLRIGSAVYGLVFGLCASPPGLHTAVLHVCLTYMMGTADGIQSSFGGTTVNVCPLRLALCGAGCEPSPEFDERKLFVIFAVSHYPRVL</sequence>
<reference evidence="1 2" key="1">
    <citation type="submission" date="2024-04" db="EMBL/GenBank/DDBJ databases">
        <authorList>
            <person name="Waldvogel A.-M."/>
            <person name="Schoenle A."/>
        </authorList>
    </citation>
    <scope>NUCLEOTIDE SEQUENCE [LARGE SCALE GENOMIC DNA]</scope>
</reference>